<organism evidence="3 4">
    <name type="scientific">Nitrospira defluvii</name>
    <dbReference type="NCBI Taxonomy" id="330214"/>
    <lineage>
        <taxon>Bacteria</taxon>
        <taxon>Pseudomonadati</taxon>
        <taxon>Nitrospirota</taxon>
        <taxon>Nitrospiria</taxon>
        <taxon>Nitrospirales</taxon>
        <taxon>Nitrospiraceae</taxon>
        <taxon>Nitrospira</taxon>
    </lineage>
</organism>
<accession>A0ABM8QK84</accession>
<dbReference type="Proteomes" id="UP000675880">
    <property type="component" value="Unassembled WGS sequence"/>
</dbReference>
<feature type="domain" description="AttH" evidence="2">
    <location>
        <begin position="58"/>
        <end position="233"/>
    </location>
</feature>
<dbReference type="InterPro" id="IPR023374">
    <property type="entry name" value="AttH-like_dom_sf"/>
</dbReference>
<dbReference type="PANTHER" id="PTHR38591">
    <property type="entry name" value="HYDROLASE"/>
    <property type="match status" value="1"/>
</dbReference>
<dbReference type="PANTHER" id="PTHR38591:SF1">
    <property type="entry name" value="BLL1000 PROTEIN"/>
    <property type="match status" value="1"/>
</dbReference>
<proteinExistence type="predicted"/>
<gene>
    <name evidence="3" type="ORF">NSPZN2_10775</name>
</gene>
<sequence length="379" mass="41756">MTAFLLACLTMLLLPAGWTAITPASIAMEPPPSAFDLAAPGYRYQFPQDHGAHERFRTEWWYYTGHLTSSTGRRFGFQLTFFRRGIPPEEVRTLPSQWSIQQLYLAHIALTDLENGRFLYADKLSRAGLGKAGAETGRLHVWIDRWSLSLDDAPTPRHLLQAATETFALDLALIPRKPAVVHGQNGISRKGPASGQASHYYSLTRLAAEGHMRLGTETFAVTGLSWMDHEFGSADLADDVVGWDWFSLQLSDSTELMWYSLRHADGSSDPVSGGTLVLADGKTQPLRLEDLTIEPRSHWTSTRSGGRYPQRWRLRAPSLGLDLDVASLLADQELDTARSTGVTYWEGAVSASGSARGAPVTGSGYVEMTGYAERMAPKL</sequence>
<dbReference type="EMBL" id="CAJNBJ010000001">
    <property type="protein sequence ID" value="CAE6701850.1"/>
    <property type="molecule type" value="Genomic_DNA"/>
</dbReference>
<comment type="caution">
    <text evidence="3">The sequence shown here is derived from an EMBL/GenBank/DDBJ whole genome shotgun (WGS) entry which is preliminary data.</text>
</comment>
<evidence type="ECO:0000256" key="1">
    <source>
        <dbReference type="SAM" id="SignalP"/>
    </source>
</evidence>
<feature type="signal peptide" evidence="1">
    <location>
        <begin position="1"/>
        <end position="20"/>
    </location>
</feature>
<name>A0ABM8QK84_9BACT</name>
<keyword evidence="1" id="KW-0732">Signal</keyword>
<dbReference type="RefSeq" id="WP_246507390.1">
    <property type="nucleotide sequence ID" value="NZ_CAJNBJ010000001.1"/>
</dbReference>
<dbReference type="Gene3D" id="2.40.370.10">
    <property type="entry name" value="AttH-like domain"/>
    <property type="match status" value="2"/>
</dbReference>
<feature type="chain" id="PRO_5047081637" evidence="1">
    <location>
        <begin position="21"/>
        <end position="379"/>
    </location>
</feature>
<evidence type="ECO:0000313" key="3">
    <source>
        <dbReference type="EMBL" id="CAE6701850.1"/>
    </source>
</evidence>
<evidence type="ECO:0000313" key="4">
    <source>
        <dbReference type="Proteomes" id="UP000675880"/>
    </source>
</evidence>
<dbReference type="Pfam" id="PF17186">
    <property type="entry name" value="Lipocalin_9"/>
    <property type="match status" value="1"/>
</dbReference>
<dbReference type="Pfam" id="PF07143">
    <property type="entry name" value="CrtC"/>
    <property type="match status" value="1"/>
</dbReference>
<dbReference type="InterPro" id="IPR010791">
    <property type="entry name" value="AttH_dom"/>
</dbReference>
<dbReference type="SUPFAM" id="SSF159245">
    <property type="entry name" value="AttH-like"/>
    <property type="match status" value="1"/>
</dbReference>
<protein>
    <submittedName>
        <fullName evidence="3">Carotenoid 1,2-hydratase</fullName>
    </submittedName>
</protein>
<evidence type="ECO:0000259" key="2">
    <source>
        <dbReference type="Pfam" id="PF07143"/>
    </source>
</evidence>
<keyword evidence="4" id="KW-1185">Reference proteome</keyword>
<reference evidence="3 4" key="1">
    <citation type="submission" date="2021-02" db="EMBL/GenBank/DDBJ databases">
        <authorList>
            <person name="Han P."/>
        </authorList>
    </citation>
    <scope>NUCLEOTIDE SEQUENCE [LARGE SCALE GENOMIC DNA]</scope>
    <source>
        <strain evidence="3">Candidatus Nitrospira sp. ZN2</strain>
    </source>
</reference>